<reference evidence="1 2" key="1">
    <citation type="submission" date="2023-01" db="EMBL/GenBank/DDBJ databases">
        <title>Psychrosphaera sp. nov., isolated from marine algae.</title>
        <authorList>
            <person name="Bayburt H."/>
            <person name="Choi B.J."/>
            <person name="Kim J.M."/>
            <person name="Choi D.G."/>
            <person name="Jeon C.O."/>
        </authorList>
    </citation>
    <scope>NUCLEOTIDE SEQUENCE [LARGE SCALE GENOMIC DNA]</scope>
    <source>
        <strain evidence="1 2">G1-22</strain>
    </source>
</reference>
<sequence length="315" mass="35752">MTIQLVSQLAQKELLDNKFIQLNLPNWSQSDEQVTTSDDDDDEALEGYKANVLMPIVKACLLQSIGSYSPEAEALYEGNRYRQVDEKTRKSQAKAIYENTLTYLKWGLGKPNRNEFDDDSLFEKALQRHQIMEEILVNYSNPAHLLGNLIRVPMIYASFILSTKPKFDFPTMFKAYDVLSSAIDKKVVRKDVANILKKMVGRFPLGCGLYFISKETNLPERGVVTTLNPSAPNNAIVKQLTKRQVQFDDITQVEVTPAYNILYEAARSSSDFGPAYFKKQFPDGLYWNPGLYGNEILIMQNFGGGIIKSEKTNMQ</sequence>
<name>A0ABT5FEA6_9GAMM</name>
<protein>
    <submittedName>
        <fullName evidence="1">Uncharacterized protein</fullName>
    </submittedName>
</protein>
<evidence type="ECO:0000313" key="2">
    <source>
        <dbReference type="Proteomes" id="UP001528411"/>
    </source>
</evidence>
<keyword evidence="2" id="KW-1185">Reference proteome</keyword>
<comment type="caution">
    <text evidence="1">The sequence shown here is derived from an EMBL/GenBank/DDBJ whole genome shotgun (WGS) entry which is preliminary data.</text>
</comment>
<dbReference type="EMBL" id="JAQOMS010000002">
    <property type="protein sequence ID" value="MDC2889374.1"/>
    <property type="molecule type" value="Genomic_DNA"/>
</dbReference>
<dbReference type="RefSeq" id="WP_272180827.1">
    <property type="nucleotide sequence ID" value="NZ_JAQOMS010000002.1"/>
</dbReference>
<proteinExistence type="predicted"/>
<organism evidence="1 2">
    <name type="scientific">Psychrosphaera algicola</name>
    <dbReference type="NCBI Taxonomy" id="3023714"/>
    <lineage>
        <taxon>Bacteria</taxon>
        <taxon>Pseudomonadati</taxon>
        <taxon>Pseudomonadota</taxon>
        <taxon>Gammaproteobacteria</taxon>
        <taxon>Alteromonadales</taxon>
        <taxon>Pseudoalteromonadaceae</taxon>
        <taxon>Psychrosphaera</taxon>
    </lineage>
</organism>
<evidence type="ECO:0000313" key="1">
    <source>
        <dbReference type="EMBL" id="MDC2889374.1"/>
    </source>
</evidence>
<accession>A0ABT5FEA6</accession>
<gene>
    <name evidence="1" type="ORF">PN838_12015</name>
</gene>
<dbReference type="Proteomes" id="UP001528411">
    <property type="component" value="Unassembled WGS sequence"/>
</dbReference>